<evidence type="ECO:0000313" key="3">
    <source>
        <dbReference type="Proteomes" id="UP001170954"/>
    </source>
</evidence>
<dbReference type="InterPro" id="IPR050266">
    <property type="entry name" value="AB_hydrolase_sf"/>
</dbReference>
<evidence type="ECO:0000313" key="2">
    <source>
        <dbReference type="EMBL" id="MDM1047560.1"/>
    </source>
</evidence>
<dbReference type="GO" id="GO:0016787">
    <property type="term" value="F:hydrolase activity"/>
    <property type="evidence" value="ECO:0007669"/>
    <property type="project" value="UniProtKB-KW"/>
</dbReference>
<keyword evidence="2" id="KW-0378">Hydrolase</keyword>
<protein>
    <submittedName>
        <fullName evidence="2">Alpha/beta hydrolase</fullName>
    </submittedName>
</protein>
<dbReference type="PANTHER" id="PTHR43798:SF33">
    <property type="entry name" value="HYDROLASE, PUTATIVE (AFU_ORTHOLOGUE AFUA_2G14860)-RELATED"/>
    <property type="match status" value="1"/>
</dbReference>
<organism evidence="2 3">
    <name type="scientific">Sphingobacterium hotanense</name>
    <dbReference type="NCBI Taxonomy" id="649196"/>
    <lineage>
        <taxon>Bacteria</taxon>
        <taxon>Pseudomonadati</taxon>
        <taxon>Bacteroidota</taxon>
        <taxon>Sphingobacteriia</taxon>
        <taxon>Sphingobacteriales</taxon>
        <taxon>Sphingobacteriaceae</taxon>
        <taxon>Sphingobacterium</taxon>
    </lineage>
</organism>
<evidence type="ECO:0000259" key="1">
    <source>
        <dbReference type="Pfam" id="PF00561"/>
    </source>
</evidence>
<dbReference type="EMBL" id="JACAGK010000009">
    <property type="protein sequence ID" value="MDM1047560.1"/>
    <property type="molecule type" value="Genomic_DNA"/>
</dbReference>
<dbReference type="PANTHER" id="PTHR43798">
    <property type="entry name" value="MONOACYLGLYCEROL LIPASE"/>
    <property type="match status" value="1"/>
</dbReference>
<dbReference type="RefSeq" id="WP_286650624.1">
    <property type="nucleotide sequence ID" value="NZ_JACAGK010000009.1"/>
</dbReference>
<dbReference type="Pfam" id="PF00561">
    <property type="entry name" value="Abhydrolase_1"/>
    <property type="match status" value="1"/>
</dbReference>
<accession>A0ABT7NK01</accession>
<sequence length="349" mass="40566">MRLYLTYLFLLLSNVLYGQKTDSVRYEQYKKDKLHYLEYESKHRGFVKGKHTTLSYLHWGTKSENTLIWLHGSLLDAYDFEPFAKDLVEIGYHVISVDHYGHGKTGFPDRDLDFEDFADDLSVLLDSFSVEKAVIGGFSRGAYLATSFYNCYPNRVKGLVLEDGGSAKFYGHFYKQHRQEQEKILSAFNVPEDTRELYFGERNTEFEQYDQLYDSSGSVSQFQLLALIKNKGTQYVTYQGLDSYYQLKDSLQAANALHFPESISKYGRSIVLQEPLEIYQHLAVPLLILEATKQPDPFPQDEDNAMLKNRHPQWVTHLKFPNASHNIHYECSKEFMSALLPFLSEFIKR</sequence>
<name>A0ABT7NK01_9SPHI</name>
<comment type="caution">
    <text evidence="2">The sequence shown here is derived from an EMBL/GenBank/DDBJ whole genome shotgun (WGS) entry which is preliminary data.</text>
</comment>
<reference evidence="2" key="2">
    <citation type="journal article" date="2022" name="Sci. Total Environ.">
        <title>Prevalence, transmission, and molecular epidemiology of tet(X)-positive bacteria among humans, animals, and environmental niches in China: An epidemiological, and genomic-based study.</title>
        <authorList>
            <person name="Dong N."/>
            <person name="Zeng Y."/>
            <person name="Cai C."/>
            <person name="Sun C."/>
            <person name="Lu J."/>
            <person name="Liu C."/>
            <person name="Zhou H."/>
            <person name="Sun Q."/>
            <person name="Shu L."/>
            <person name="Wang H."/>
            <person name="Wang Y."/>
            <person name="Wang S."/>
            <person name="Wu C."/>
            <person name="Chan E.W."/>
            <person name="Chen G."/>
            <person name="Shen Z."/>
            <person name="Chen S."/>
            <person name="Zhang R."/>
        </authorList>
    </citation>
    <scope>NUCLEOTIDE SEQUENCE</scope>
    <source>
        <strain evidence="2">R1692</strain>
    </source>
</reference>
<gene>
    <name evidence="2" type="ORF">HX018_04800</name>
</gene>
<proteinExistence type="predicted"/>
<dbReference type="InterPro" id="IPR029058">
    <property type="entry name" value="AB_hydrolase_fold"/>
</dbReference>
<keyword evidence="3" id="KW-1185">Reference proteome</keyword>
<feature type="domain" description="AB hydrolase-1" evidence="1">
    <location>
        <begin position="66"/>
        <end position="330"/>
    </location>
</feature>
<dbReference type="Gene3D" id="3.40.50.1820">
    <property type="entry name" value="alpha/beta hydrolase"/>
    <property type="match status" value="1"/>
</dbReference>
<dbReference type="Proteomes" id="UP001170954">
    <property type="component" value="Unassembled WGS sequence"/>
</dbReference>
<dbReference type="SUPFAM" id="SSF53474">
    <property type="entry name" value="alpha/beta-Hydrolases"/>
    <property type="match status" value="1"/>
</dbReference>
<reference evidence="2" key="1">
    <citation type="submission" date="2020-06" db="EMBL/GenBank/DDBJ databases">
        <authorList>
            <person name="Dong N."/>
        </authorList>
    </citation>
    <scope>NUCLEOTIDE SEQUENCE</scope>
    <source>
        <strain evidence="2">R1692</strain>
    </source>
</reference>
<dbReference type="InterPro" id="IPR000073">
    <property type="entry name" value="AB_hydrolase_1"/>
</dbReference>